<evidence type="ECO:0000313" key="1">
    <source>
        <dbReference type="EMBL" id="QMV46340.1"/>
    </source>
</evidence>
<dbReference type="Pfam" id="PF06763">
    <property type="entry name" value="Minor_tail_Z"/>
    <property type="match status" value="1"/>
</dbReference>
<reference evidence="2" key="1">
    <citation type="journal article" date="2020" name="Mol. Biol.">
        <title>Life and death of selfish genes: comparative genomics reveals the dynamic evolution of cytoplasmic incompatibility.</title>
        <authorList>
            <person name="Martinez J."/>
            <person name="Klasson L."/>
            <person name="Welch J."/>
            <person name="Jiggins F.M."/>
        </authorList>
    </citation>
    <scope>NUCLEOTIDE SEQUENCE [LARGE SCALE GENOMIC DNA]</scope>
</reference>
<dbReference type="InterPro" id="IPR010633">
    <property type="entry name" value="Phage_lambda_GpZ"/>
</dbReference>
<dbReference type="EMBL" id="CP050531">
    <property type="protein sequence ID" value="QMV46340.1"/>
    <property type="molecule type" value="Genomic_DNA"/>
</dbReference>
<name>A0A7G5CAV6_WOLPI</name>
<evidence type="ECO:0000313" key="2">
    <source>
        <dbReference type="Proteomes" id="UP000515744"/>
    </source>
</evidence>
<dbReference type="Proteomes" id="UP000515744">
    <property type="component" value="Chromosome"/>
</dbReference>
<proteinExistence type="predicted"/>
<organism evidence="1 2">
    <name type="scientific">Wolbachia pipientis</name>
    <dbReference type="NCBI Taxonomy" id="955"/>
    <lineage>
        <taxon>Bacteria</taxon>
        <taxon>Pseudomonadati</taxon>
        <taxon>Pseudomonadota</taxon>
        <taxon>Alphaproteobacteria</taxon>
        <taxon>Rickettsiales</taxon>
        <taxon>Anaplasmataceae</taxon>
        <taxon>Wolbachieae</taxon>
        <taxon>Wolbachia</taxon>
    </lineage>
</organism>
<dbReference type="RefSeq" id="WP_006280676.1">
    <property type="nucleotide sequence ID" value="NZ_CP050531.1"/>
</dbReference>
<gene>
    <name evidence="1" type="ORF">HC358_04820</name>
</gene>
<reference evidence="1 2" key="2">
    <citation type="journal article" date="2020" name="Mol. Biol. Evol.">
        <title>Life and death of selfish genes: comparative genomics reveals the dynamic evolution of cytoplasmic incompatibility.</title>
        <authorList>
            <person name="Martinez J."/>
            <person name="Klasson L."/>
            <person name="Welch J."/>
            <person name="Jiggins F.M."/>
        </authorList>
    </citation>
    <scope>NUCLEOTIDE SEQUENCE [LARGE SCALE GENOMIC DNA]</scope>
    <source>
        <strain evidence="1">WStv</strain>
    </source>
</reference>
<dbReference type="AlphaFoldDB" id="A0A7G5CAV6"/>
<accession>A0A7G5CAV6</accession>
<sequence length="173" mass="19866">MSINIEVTDNINKVIENVNAERKKVEKAAVRALNKTALWLKTQAAKEISEEKKIKLTVMRKRLRIFKAKTSRLDVLMRANLYDIRVSAIGKMRQTRKGAKVGKHKFIGGFMATMPRGNSGVFRREGRTALPIQEVKLGLEPEASKIIKELVNYETEGIFEKYFERELNYIVKV</sequence>
<protein>
    <submittedName>
        <fullName evidence="1">Phage tail protein</fullName>
    </submittedName>
</protein>